<keyword evidence="1" id="KW-0547">Nucleotide-binding</keyword>
<accession>A0ABV6RD56</accession>
<protein>
    <submittedName>
        <fullName evidence="3">CpaE family protein</fullName>
    </submittedName>
</protein>
<keyword evidence="4" id="KW-1185">Reference proteome</keyword>
<dbReference type="Gene3D" id="3.40.50.300">
    <property type="entry name" value="P-loop containing nucleotide triphosphate hydrolases"/>
    <property type="match status" value="1"/>
</dbReference>
<name>A0ABV6RD56_9MICO</name>
<evidence type="ECO:0000313" key="4">
    <source>
        <dbReference type="Proteomes" id="UP001589793"/>
    </source>
</evidence>
<dbReference type="PANTHER" id="PTHR43384">
    <property type="entry name" value="SEPTUM SITE-DETERMINING PROTEIN MIND HOMOLOG, CHLOROPLASTIC-RELATED"/>
    <property type="match status" value="1"/>
</dbReference>
<evidence type="ECO:0000256" key="1">
    <source>
        <dbReference type="ARBA" id="ARBA00022741"/>
    </source>
</evidence>
<evidence type="ECO:0000313" key="3">
    <source>
        <dbReference type="EMBL" id="MFC0674499.1"/>
    </source>
</evidence>
<evidence type="ECO:0000256" key="2">
    <source>
        <dbReference type="ARBA" id="ARBA00022840"/>
    </source>
</evidence>
<dbReference type="InterPro" id="IPR050625">
    <property type="entry name" value="ParA/MinD_ATPase"/>
</dbReference>
<dbReference type="Pfam" id="PF10609">
    <property type="entry name" value="ParA"/>
    <property type="match status" value="1"/>
</dbReference>
<dbReference type="Proteomes" id="UP001589793">
    <property type="component" value="Unassembled WGS sequence"/>
</dbReference>
<dbReference type="PANTHER" id="PTHR43384:SF11">
    <property type="entry name" value="SEPTUM SITE DETERMINING PROTEIN"/>
    <property type="match status" value="1"/>
</dbReference>
<dbReference type="EMBL" id="JBHLSV010000012">
    <property type="protein sequence ID" value="MFC0674499.1"/>
    <property type="molecule type" value="Genomic_DNA"/>
</dbReference>
<dbReference type="InterPro" id="IPR033756">
    <property type="entry name" value="YlxH/NBP35"/>
</dbReference>
<organism evidence="3 4">
    <name type="scientific">Brachybacterium hainanense</name>
    <dbReference type="NCBI Taxonomy" id="1541174"/>
    <lineage>
        <taxon>Bacteria</taxon>
        <taxon>Bacillati</taxon>
        <taxon>Actinomycetota</taxon>
        <taxon>Actinomycetes</taxon>
        <taxon>Micrococcales</taxon>
        <taxon>Dermabacteraceae</taxon>
        <taxon>Brachybacterium</taxon>
    </lineage>
</organism>
<dbReference type="InterPro" id="IPR027417">
    <property type="entry name" value="P-loop_NTPase"/>
</dbReference>
<gene>
    <name evidence="3" type="ORF">ACFFF6_11085</name>
</gene>
<dbReference type="SUPFAM" id="SSF52540">
    <property type="entry name" value="P-loop containing nucleoside triphosphate hydrolases"/>
    <property type="match status" value="1"/>
</dbReference>
<reference evidence="3 4" key="1">
    <citation type="submission" date="2024-09" db="EMBL/GenBank/DDBJ databases">
        <authorList>
            <person name="Sun Q."/>
            <person name="Mori K."/>
        </authorList>
    </citation>
    <scope>NUCLEOTIDE SEQUENCE [LARGE SCALE GENOMIC DNA]</scope>
    <source>
        <strain evidence="3 4">CICC 10874</strain>
    </source>
</reference>
<proteinExistence type="predicted"/>
<sequence>MIDIVLCASGADEVRLVHELSRLPGGRARVVRRCADLAETRGAVEAGIGDAVVIDLTVRGFDRDVAAELLRAGAALVGLRTDSAALGRTDLGLRHVVDASAPVEEILDAVEDALGDDDDVDVWTQDAPALAQTAQAAPSRMVVVWGPHGAPGRSTVAANLAAEAAAAGCETVLVDADTYAPSLAQVLGVLEEAPGLVAACRASARDALDDATLEALLPALGPRLRLLTGIGVAGRWAEVRSSGLDGVWAGLRRRGGLIVVDVAANLEEDEELTYDTSAPQRNAATLSALQHADAVIAVVDAEPVGITRLIRERERLAELGVEDLHVVLNRTTALVAPQRLEQLITGRMELAALDALPEDAVACRRAAWDGTLLAEGAPRSALRRRLAEIAVSGRVLGLLAPVAAGADGRMVP</sequence>
<comment type="caution">
    <text evidence="3">The sequence shown here is derived from an EMBL/GenBank/DDBJ whole genome shotgun (WGS) entry which is preliminary data.</text>
</comment>
<keyword evidence="2" id="KW-0067">ATP-binding</keyword>
<dbReference type="RefSeq" id="WP_376980650.1">
    <property type="nucleotide sequence ID" value="NZ_JBHLSV010000012.1"/>
</dbReference>